<organism evidence="1 2">
    <name type="scientific">Fusobacterium nucleatum subsp. polymorphum</name>
    <name type="common">Fusobacterium polymorphum</name>
    <dbReference type="NCBI Taxonomy" id="76857"/>
    <lineage>
        <taxon>Bacteria</taxon>
        <taxon>Fusobacteriati</taxon>
        <taxon>Fusobacteriota</taxon>
        <taxon>Fusobacteriia</taxon>
        <taxon>Fusobacteriales</taxon>
        <taxon>Fusobacteriaceae</taxon>
        <taxon>Fusobacterium</taxon>
    </lineage>
</organism>
<accession>A0A2B7YKC3</accession>
<dbReference type="Proteomes" id="UP000222862">
    <property type="component" value="Unassembled WGS sequence"/>
</dbReference>
<dbReference type="AlphaFoldDB" id="A0A2B7YKC3"/>
<evidence type="ECO:0000313" key="1">
    <source>
        <dbReference type="EMBL" id="PGH21067.1"/>
    </source>
</evidence>
<reference evidence="1 2" key="1">
    <citation type="submission" date="2017-06" db="EMBL/GenBank/DDBJ databases">
        <title>Genome sequencing of Fusobacterium nucleatum subsp. polymorphum KCOM 1232 (=ChDC F37).</title>
        <authorList>
            <person name="Kook J.-K."/>
            <person name="Park S.-N."/>
            <person name="Lim Y.K."/>
            <person name="Roh H."/>
        </authorList>
    </citation>
    <scope>NUCLEOTIDE SEQUENCE [LARGE SCALE GENOMIC DNA]</scope>
    <source>
        <strain evidence="2">KCOM 1232 ( ChDC F37)</strain>
    </source>
</reference>
<sequence>MEIKFERTGKRRRRRVEMNITYTRDLVDLNQVAYITGSPSIIEGKNVIINKDSIVEQKIKEANGEIKSDNPQTKLDFDSKKNNIGKSEKINEIALNPKTAVKDLKEDNISVNNTKELNKYNGIQANTNKINTPNQVKAQSIANNTYKAINDNVKVSAYDINNKEASYSEIKTTGISAVKNELAKYKDIGGNGVVYNGSFRDIEEKASLVASKKVIDEIVKSATINLDSSLPSAPFIGLFPAPITSTPFCFGLLRYIS</sequence>
<comment type="caution">
    <text evidence="1">The sequence shown here is derived from an EMBL/GenBank/DDBJ whole genome shotgun (WGS) entry which is preliminary data.</text>
</comment>
<dbReference type="EMBL" id="NJGI01000004">
    <property type="protein sequence ID" value="PGH21067.1"/>
    <property type="molecule type" value="Genomic_DNA"/>
</dbReference>
<evidence type="ECO:0000313" key="2">
    <source>
        <dbReference type="Proteomes" id="UP000222862"/>
    </source>
</evidence>
<dbReference type="RefSeq" id="WP_098703089.1">
    <property type="nucleotide sequence ID" value="NZ_NJGI01000004.1"/>
</dbReference>
<name>A0A2B7YKC3_FUSNP</name>
<protein>
    <recommendedName>
        <fullName evidence="3">Hemolysin</fullName>
    </recommendedName>
</protein>
<gene>
    <name evidence="1" type="ORF">RN96_08500</name>
</gene>
<proteinExistence type="predicted"/>
<evidence type="ECO:0008006" key="3">
    <source>
        <dbReference type="Google" id="ProtNLM"/>
    </source>
</evidence>